<evidence type="ECO:0000256" key="3">
    <source>
        <dbReference type="ARBA" id="ARBA00022777"/>
    </source>
</evidence>
<dbReference type="Pfam" id="PF07804">
    <property type="entry name" value="HipA_C"/>
    <property type="match status" value="1"/>
</dbReference>
<protein>
    <submittedName>
        <fullName evidence="6">Type II toxin-antitoxin system HipA family toxin</fullName>
    </submittedName>
</protein>
<evidence type="ECO:0000256" key="2">
    <source>
        <dbReference type="ARBA" id="ARBA00022679"/>
    </source>
</evidence>
<dbReference type="InterPro" id="IPR052028">
    <property type="entry name" value="HipA_Ser/Thr_kinase"/>
</dbReference>
<dbReference type="Proteomes" id="UP000191686">
    <property type="component" value="Unassembled WGS sequence"/>
</dbReference>
<dbReference type="AlphaFoldDB" id="A0ABD4UEY9"/>
<dbReference type="GO" id="GO:0016301">
    <property type="term" value="F:kinase activity"/>
    <property type="evidence" value="ECO:0007669"/>
    <property type="project" value="UniProtKB-KW"/>
</dbReference>
<reference evidence="6 7" key="1">
    <citation type="journal article" date="2017" name="Front. Microbiol.">
        <title>Genomics reveals a unique clone of Burkholderia cenocepacia harbouring an actively excising novel genomic island.</title>
        <authorList>
            <person name="Patil P."/>
            <person name="Mali S."/>
            <person name="Midha S."/>
            <person name="Gautam V."/>
            <person name="Dash L."/>
            <person name="Kumar S."/>
            <person name="Shastri J."/>
            <person name="Singhal L."/>
            <person name="Patil P.B."/>
        </authorList>
    </citation>
    <scope>NUCLEOTIDE SEQUENCE [LARGE SCALE GENOMIC DNA]</scope>
    <source>
        <strain evidence="6 7">BC-19</strain>
    </source>
</reference>
<dbReference type="RefSeq" id="WP_080324328.1">
    <property type="nucleotide sequence ID" value="NZ_JAGSVM010000022.1"/>
</dbReference>
<keyword evidence="3" id="KW-0418">Kinase</keyword>
<gene>
    <name evidence="6" type="ORF">UE95_015340</name>
</gene>
<evidence type="ECO:0000259" key="4">
    <source>
        <dbReference type="Pfam" id="PF07804"/>
    </source>
</evidence>
<accession>A0ABD4UEY9</accession>
<sequence>MATTAPKTRRKRPRRAAYQHVDRVEVYLWDELIGAVALDPGYGYYAFAWAPNFIESGVEPAPLQMPTERSGPFLFPNLPEVTYKRLPALLADALPDDFGNALIDRYMAEQGISAKDVTPLDRLAYMNSRAMGALIFKPSRGGHKRVPTSIKLSDLVEEARRAVHGVADGDDGTNAALRSIIDVGTSAGGARAKAVIALNPATNEILSGQLDVPDGFEHWLLKFDGMGKDHELGASQDYGRIEYAYYLMATAAKITMSPCRLLEENGRAHFMTRRFDRETGNVRHHMQTLCAMAHIDFKKKGTNAYAQLFGTIRDLELPYEDMEEAFRRMVFNVMARNCDDHSKNFSFRLRRGRAWELAPAYDVTFAHNPNGEWTHQHLMSVNGKFKDFTIDDFLDEADLFGVGSIRRVIAEVQDAVARWPEFAAQASVSPMETHRIQSLLLPMV</sequence>
<evidence type="ECO:0000256" key="1">
    <source>
        <dbReference type="ARBA" id="ARBA00010164"/>
    </source>
</evidence>
<dbReference type="EMBL" id="JYMX02000010">
    <property type="protein sequence ID" value="MCW3712662.1"/>
    <property type="molecule type" value="Genomic_DNA"/>
</dbReference>
<proteinExistence type="inferred from homology"/>
<comment type="caution">
    <text evidence="6">The sequence shown here is derived from an EMBL/GenBank/DDBJ whole genome shotgun (WGS) entry which is preliminary data.</text>
</comment>
<comment type="similarity">
    <text evidence="1">Belongs to the HipA Ser/Thr kinase family.</text>
</comment>
<dbReference type="InterPro" id="IPR012893">
    <property type="entry name" value="HipA-like_C"/>
</dbReference>
<evidence type="ECO:0000313" key="7">
    <source>
        <dbReference type="Proteomes" id="UP000191686"/>
    </source>
</evidence>
<dbReference type="PANTHER" id="PTHR37419:SF8">
    <property type="entry name" value="TOXIN YJJJ"/>
    <property type="match status" value="1"/>
</dbReference>
<dbReference type="Pfam" id="PF13657">
    <property type="entry name" value="Couple_hipA"/>
    <property type="match status" value="1"/>
</dbReference>
<keyword evidence="2" id="KW-0808">Transferase</keyword>
<dbReference type="InterPro" id="IPR017508">
    <property type="entry name" value="HipA_N1"/>
</dbReference>
<organism evidence="6 7">
    <name type="scientific">Burkholderia cenocepacia</name>
    <dbReference type="NCBI Taxonomy" id="95486"/>
    <lineage>
        <taxon>Bacteria</taxon>
        <taxon>Pseudomonadati</taxon>
        <taxon>Pseudomonadota</taxon>
        <taxon>Betaproteobacteria</taxon>
        <taxon>Burkholderiales</taxon>
        <taxon>Burkholderiaceae</taxon>
        <taxon>Burkholderia</taxon>
        <taxon>Burkholderia cepacia complex</taxon>
    </lineage>
</organism>
<dbReference type="PANTHER" id="PTHR37419">
    <property type="entry name" value="SERINE/THREONINE-PROTEIN KINASE TOXIN HIPA"/>
    <property type="match status" value="1"/>
</dbReference>
<evidence type="ECO:0000259" key="5">
    <source>
        <dbReference type="Pfam" id="PF13657"/>
    </source>
</evidence>
<feature type="domain" description="HipA-like C-terminal" evidence="4">
    <location>
        <begin position="185"/>
        <end position="419"/>
    </location>
</feature>
<evidence type="ECO:0000313" key="6">
    <source>
        <dbReference type="EMBL" id="MCW3712662.1"/>
    </source>
</evidence>
<feature type="domain" description="HipA N-terminal subdomain 1" evidence="5">
    <location>
        <begin position="25"/>
        <end position="136"/>
    </location>
</feature>
<reference evidence="6 7" key="2">
    <citation type="journal article" date="2017" name="Front. Microbiol.">
        <title>Genomics Reveals a Unique Clone of Burkholderia cenocepacia Harboring an Actively Excising Novel Genomic Island.</title>
        <authorList>
            <person name="Patil P.P."/>
            <person name="Mali S."/>
            <person name="Midha S."/>
            <person name="Gautam V."/>
            <person name="Dash L."/>
            <person name="Kumar S."/>
            <person name="Shastri J."/>
            <person name="Singhal L."/>
            <person name="Patil P.B."/>
        </authorList>
    </citation>
    <scope>NUCLEOTIDE SEQUENCE [LARGE SCALE GENOMIC DNA]</scope>
    <source>
        <strain evidence="6 7">BC-19</strain>
    </source>
</reference>
<name>A0ABD4UEY9_9BURK</name>